<keyword evidence="2" id="KW-1185">Reference proteome</keyword>
<organism evidence="1 2">
    <name type="scientific">Cudoniella acicularis</name>
    <dbReference type="NCBI Taxonomy" id="354080"/>
    <lineage>
        <taxon>Eukaryota</taxon>
        <taxon>Fungi</taxon>
        <taxon>Dikarya</taxon>
        <taxon>Ascomycota</taxon>
        <taxon>Pezizomycotina</taxon>
        <taxon>Leotiomycetes</taxon>
        <taxon>Helotiales</taxon>
        <taxon>Tricladiaceae</taxon>
        <taxon>Cudoniella</taxon>
    </lineage>
</organism>
<evidence type="ECO:0000313" key="2">
    <source>
        <dbReference type="Proteomes" id="UP000566819"/>
    </source>
</evidence>
<reference evidence="1 2" key="1">
    <citation type="submission" date="2020-03" db="EMBL/GenBank/DDBJ databases">
        <title>Draft Genome Sequence of Cudoniella acicularis.</title>
        <authorList>
            <person name="Buettner E."/>
            <person name="Kellner H."/>
        </authorList>
    </citation>
    <scope>NUCLEOTIDE SEQUENCE [LARGE SCALE GENOMIC DNA]</scope>
    <source>
        <strain evidence="1 2">DSM 108380</strain>
    </source>
</reference>
<dbReference type="EMBL" id="JAAMPI010000292">
    <property type="protein sequence ID" value="KAF4633067.1"/>
    <property type="molecule type" value="Genomic_DNA"/>
</dbReference>
<sequence length="252" mass="28631">MWLWARTSVRPQVDDVLYNLRVCLLKPPPKSQSYHFDSFSSRNILRIVSLDNYNQRSPIAGSILRREAHPYPSTLANHQFLVLAINTPQFSFTICTVLHHFLTHITRTTIKMHLPPAFMTFLALLTPRQTCYPTGATFHFHQAATEVVPYSTPGSFKFIPSSTSGPAFFFTLSTTNLALYYSESLTLCPGVAYYANFDLTIFRTTPSNILEDTTIYNKTFVYFPSGQHEAMIVDYTTDAVPPEIVLDRLRDG</sequence>
<proteinExistence type="predicted"/>
<name>A0A8H4RRC1_9HELO</name>
<dbReference type="AlphaFoldDB" id="A0A8H4RRC1"/>
<protein>
    <submittedName>
        <fullName evidence="1">Uncharacterized protein</fullName>
    </submittedName>
</protein>
<gene>
    <name evidence="1" type="ORF">G7Y89_g5051</name>
</gene>
<comment type="caution">
    <text evidence="1">The sequence shown here is derived from an EMBL/GenBank/DDBJ whole genome shotgun (WGS) entry which is preliminary data.</text>
</comment>
<accession>A0A8H4RRC1</accession>
<dbReference type="Proteomes" id="UP000566819">
    <property type="component" value="Unassembled WGS sequence"/>
</dbReference>
<evidence type="ECO:0000313" key="1">
    <source>
        <dbReference type="EMBL" id="KAF4633067.1"/>
    </source>
</evidence>